<accession>A0A2A2PPL3</accession>
<protein>
    <submittedName>
        <fullName evidence="2">Uncharacterized protein</fullName>
    </submittedName>
</protein>
<keyword evidence="3" id="KW-1185">Reference proteome</keyword>
<dbReference type="AlphaFoldDB" id="A0A2A2PPL3"/>
<evidence type="ECO:0000313" key="3">
    <source>
        <dbReference type="Proteomes" id="UP000217830"/>
    </source>
</evidence>
<comment type="caution">
    <text evidence="2">The sequence shown here is derived from an EMBL/GenBank/DDBJ whole genome shotgun (WGS) entry which is preliminary data.</text>
</comment>
<reference evidence="2 3" key="1">
    <citation type="submission" date="2017-08" db="EMBL/GenBank/DDBJ databases">
        <title>Draft Genome Sequence of Pseudomonas moraviensis TYU6, isolated from Taxus cuspidata by using PacBio Single-Molecule Real-Time Technology.</title>
        <authorList>
            <person name="Baek K.-H."/>
            <person name="Mishra A.K."/>
        </authorList>
    </citation>
    <scope>NUCLEOTIDE SEQUENCE [LARGE SCALE GENOMIC DNA]</scope>
    <source>
        <strain evidence="2 3">TYU6</strain>
    </source>
</reference>
<organism evidence="2 3">
    <name type="scientific">Pseudomonas moraviensis</name>
    <dbReference type="NCBI Taxonomy" id="321662"/>
    <lineage>
        <taxon>Bacteria</taxon>
        <taxon>Pseudomonadati</taxon>
        <taxon>Pseudomonadota</taxon>
        <taxon>Gammaproteobacteria</taxon>
        <taxon>Pseudomonadales</taxon>
        <taxon>Pseudomonadaceae</taxon>
        <taxon>Pseudomonas</taxon>
    </lineage>
</organism>
<dbReference type="EMBL" id="NRST01000001">
    <property type="protein sequence ID" value="PAW57402.1"/>
    <property type="molecule type" value="Genomic_DNA"/>
</dbReference>
<evidence type="ECO:0000313" key="2">
    <source>
        <dbReference type="EMBL" id="PAW57402.1"/>
    </source>
</evidence>
<evidence type="ECO:0000256" key="1">
    <source>
        <dbReference type="SAM" id="SignalP"/>
    </source>
</evidence>
<name>A0A2A2PPL3_9PSED</name>
<proteinExistence type="predicted"/>
<gene>
    <name evidence="2" type="ORF">CKQ80_19610</name>
</gene>
<feature type="chain" id="PRO_5012878182" evidence="1">
    <location>
        <begin position="26"/>
        <end position="251"/>
    </location>
</feature>
<sequence length="251" mass="28504">MPNVSFTPRLLGAFLLAIVMTPALADWDETPEVAWKEYLADCERFQQVVNNVQKGVMTTRQAMDRVDSLNRTVYVHRDHLSQESLTSPEYARCENVIAQAFVIRNKEEEVLVAELQQQYFKAQAEHEKSPEYKRALDLGFSDVGGIGKLKELAEESETDGEAYLKTLMITVDWGCGRHFRAVRYVKPYVIYTAHPDEGNCAVYKEVAVLGGEMVERGETIDQDAIFQYVGWKKLEGPGGFPVNIRVVKVRH</sequence>
<keyword evidence="1" id="KW-0732">Signal</keyword>
<feature type="signal peptide" evidence="1">
    <location>
        <begin position="1"/>
        <end position="25"/>
    </location>
</feature>
<dbReference type="Proteomes" id="UP000217830">
    <property type="component" value="Unassembled WGS sequence"/>
</dbReference>
<dbReference type="RefSeq" id="WP_047296359.1">
    <property type="nucleotide sequence ID" value="NZ_NRSS01000003.1"/>
</dbReference>